<reference evidence="1 2" key="1">
    <citation type="submission" date="2018-04" db="EMBL/GenBank/DDBJ databases">
        <title>Active sludge and wastewater microbial communities from Klosterneuburg, Austria.</title>
        <authorList>
            <person name="Wagner M."/>
        </authorList>
    </citation>
    <scope>NUCLEOTIDE SEQUENCE [LARGE SCALE GENOMIC DNA]</scope>
    <source>
        <strain evidence="1 2">Nm 57</strain>
    </source>
</reference>
<gene>
    <name evidence="1" type="ORF">C8R14_1148</name>
</gene>
<dbReference type="Proteomes" id="UP000247780">
    <property type="component" value="Unassembled WGS sequence"/>
</dbReference>
<accession>A0ABX5M6K6</accession>
<organism evidence="1 2">
    <name type="scientific">Nitrosomonas eutropha</name>
    <dbReference type="NCBI Taxonomy" id="916"/>
    <lineage>
        <taxon>Bacteria</taxon>
        <taxon>Pseudomonadati</taxon>
        <taxon>Pseudomonadota</taxon>
        <taxon>Betaproteobacteria</taxon>
        <taxon>Nitrosomonadales</taxon>
        <taxon>Nitrosomonadaceae</taxon>
        <taxon>Nitrosomonas</taxon>
    </lineage>
</organism>
<dbReference type="EMBL" id="QICQ01000014">
    <property type="protein sequence ID" value="PXV80675.1"/>
    <property type="molecule type" value="Genomic_DNA"/>
</dbReference>
<sequence length="37" mass="4237">MSIEETWVDRLRNRAILPVFCFILFLAATLSGDTTHV</sequence>
<keyword evidence="2" id="KW-1185">Reference proteome</keyword>
<evidence type="ECO:0000313" key="1">
    <source>
        <dbReference type="EMBL" id="PXV80675.1"/>
    </source>
</evidence>
<proteinExistence type="predicted"/>
<name>A0ABX5M6K6_9PROT</name>
<evidence type="ECO:0000313" key="2">
    <source>
        <dbReference type="Proteomes" id="UP000247780"/>
    </source>
</evidence>
<comment type="caution">
    <text evidence="1">The sequence shown here is derived from an EMBL/GenBank/DDBJ whole genome shotgun (WGS) entry which is preliminary data.</text>
</comment>
<protein>
    <submittedName>
        <fullName evidence="1">Uncharacterized protein</fullName>
    </submittedName>
</protein>